<dbReference type="Pfam" id="PF04860">
    <property type="entry name" value="Phage_portal"/>
    <property type="match status" value="1"/>
</dbReference>
<dbReference type="InterPro" id="IPR006944">
    <property type="entry name" value="Phage/GTA_portal"/>
</dbReference>
<evidence type="ECO:0000256" key="4">
    <source>
        <dbReference type="SAM" id="MobiDB-lite"/>
    </source>
</evidence>
<evidence type="ECO:0000256" key="2">
    <source>
        <dbReference type="ARBA" id="ARBA00023009"/>
    </source>
</evidence>
<name>A0A7D3QJ87_9CAUD</name>
<organism evidence="5 6">
    <name type="scientific">Salmonella phage vB_SalS_SA001</name>
    <dbReference type="NCBI Taxonomy" id="2739751"/>
    <lineage>
        <taxon>Viruses</taxon>
        <taxon>Duplodnaviria</taxon>
        <taxon>Heunggongvirae</taxon>
        <taxon>Uroviricota</taxon>
        <taxon>Caudoviricetes</taxon>
        <taxon>Demerecviridae</taxon>
        <taxon>Markadamsvirinae</taxon>
        <taxon>Tequintavirus</taxon>
        <taxon>Tequintavirus SA001</taxon>
    </lineage>
</organism>
<keyword evidence="3" id="KW-0231">Viral genome packaging</keyword>
<gene>
    <name evidence="5" type="ORF">ACSA001_1440</name>
</gene>
<evidence type="ECO:0000313" key="5">
    <source>
        <dbReference type="EMBL" id="QKE54296.1"/>
    </source>
</evidence>
<feature type="region of interest" description="Disordered" evidence="4">
    <location>
        <begin position="379"/>
        <end position="405"/>
    </location>
</feature>
<keyword evidence="1" id="KW-0118">Viral capsid assembly</keyword>
<evidence type="ECO:0000256" key="1">
    <source>
        <dbReference type="ARBA" id="ARBA00022950"/>
    </source>
</evidence>
<protein>
    <submittedName>
        <fullName evidence="5">Portal protein</fullName>
    </submittedName>
</protein>
<reference evidence="5 6" key="1">
    <citation type="submission" date="2019-09" db="EMBL/GenBank/DDBJ databases">
        <authorList>
            <person name="Lin J."/>
            <person name="Cucic S."/>
            <person name="Klem A."/>
            <person name="Kropinski A."/>
            <person name="Anany H."/>
        </authorList>
    </citation>
    <scope>NUCLEOTIDE SEQUENCE [LARGE SCALE GENOMIC DNA]</scope>
</reference>
<evidence type="ECO:0000313" key="6">
    <source>
        <dbReference type="Proteomes" id="UP000515284"/>
    </source>
</evidence>
<evidence type="ECO:0000256" key="3">
    <source>
        <dbReference type="ARBA" id="ARBA00023219"/>
    </source>
</evidence>
<dbReference type="EMBL" id="MN445182">
    <property type="protein sequence ID" value="QKE54296.1"/>
    <property type="molecule type" value="Genomic_DNA"/>
</dbReference>
<keyword evidence="2" id="KW-1171">Viral genome ejection through host cell envelope</keyword>
<sequence length="405" mass="45396">MGFKSWITEKLNPGQRIIRDMEPVSNRTNRKPFTTGQAYSKIEILNRTANMVIDSAAECSYTVGDKYNIVTYANGVKTKTLDTLLNVRPNPFMDISTFRRLVVTDLLFEGCAYIYWDGTSLYHVPAALMQVEADANKFIKKFIFNNQIDYRVDEIIFIKDNSYVCGTNSQISGQSRVATVIDSLEKRSKMLNFKEKFLDNGTVIGLILETDEILNKKLRERKQEELQLDYNPSTGQSSVLILDGGMKAKPYSQISSFKDLDFKEDIEGFNKSICLAFGVPQVLLDGGNNANIRPNIELFYYMTIIPMLNKLTSSLTFFFGYKITPNTKEVAALTPDKEAEAKHLTSLVNNGIMTGNEARLELNLEPLDDEQMDRIRIPANVAGSATGVSGQEGGRPQGSTEGDKE</sequence>
<keyword evidence="6" id="KW-1185">Reference proteome</keyword>
<accession>A0A7D3QJ87</accession>
<proteinExistence type="predicted"/>
<keyword evidence="1" id="KW-1188">Viral release from host cell</keyword>
<keyword evidence="2" id="KW-1160">Virus entry into host cell</keyword>
<keyword evidence="2" id="KW-1162">Viral penetration into host cytoplasm</keyword>
<dbReference type="Proteomes" id="UP000515284">
    <property type="component" value="Segment"/>
</dbReference>